<dbReference type="GO" id="GO:0015074">
    <property type="term" value="P:DNA integration"/>
    <property type="evidence" value="ECO:0007669"/>
    <property type="project" value="InterPro"/>
</dbReference>
<dbReference type="PANTHER" id="PTHR37984">
    <property type="entry name" value="PROTEIN CBG26694"/>
    <property type="match status" value="1"/>
</dbReference>
<proteinExistence type="predicted"/>
<dbReference type="InterPro" id="IPR043502">
    <property type="entry name" value="DNA/RNA_pol_sf"/>
</dbReference>
<dbReference type="InterPro" id="IPR050951">
    <property type="entry name" value="Retrovirus_Pol_polyprotein"/>
</dbReference>
<dbReference type="Gene3D" id="3.30.420.10">
    <property type="entry name" value="Ribonuclease H-like superfamily/Ribonuclease H"/>
    <property type="match status" value="1"/>
</dbReference>
<feature type="region of interest" description="Disordered" evidence="2">
    <location>
        <begin position="734"/>
        <end position="757"/>
    </location>
</feature>
<dbReference type="Gene3D" id="1.10.340.70">
    <property type="match status" value="1"/>
</dbReference>
<dbReference type="VEuPathDB" id="FungiDB:AeMF1_014009"/>
<dbReference type="Proteomes" id="UP000481153">
    <property type="component" value="Unassembled WGS sequence"/>
</dbReference>
<dbReference type="EMBL" id="VJMJ01000375">
    <property type="protein sequence ID" value="KAF0721645.1"/>
    <property type="molecule type" value="Genomic_DNA"/>
</dbReference>
<accession>A0A6G0W4J9</accession>
<dbReference type="InterPro" id="IPR036397">
    <property type="entry name" value="RNaseH_sf"/>
</dbReference>
<dbReference type="GO" id="GO:0003824">
    <property type="term" value="F:catalytic activity"/>
    <property type="evidence" value="ECO:0007669"/>
    <property type="project" value="UniProtKB-KW"/>
</dbReference>
<dbReference type="FunFam" id="3.10.20.370:FF:000001">
    <property type="entry name" value="Retrovirus-related Pol polyprotein from transposon 17.6-like protein"/>
    <property type="match status" value="1"/>
</dbReference>
<evidence type="ECO:0000256" key="2">
    <source>
        <dbReference type="SAM" id="MobiDB-lite"/>
    </source>
</evidence>
<protein>
    <recommendedName>
        <fullName evidence="3">Integrase catalytic domain-containing protein</fullName>
    </recommendedName>
</protein>
<dbReference type="FunFam" id="3.30.420.10:FF:000032">
    <property type="entry name" value="Retrovirus-related Pol polyprotein from transposon 297-like Protein"/>
    <property type="match status" value="1"/>
</dbReference>
<dbReference type="AlphaFoldDB" id="A0A6G0W4J9"/>
<evidence type="ECO:0000259" key="3">
    <source>
        <dbReference type="PROSITE" id="PS50994"/>
    </source>
</evidence>
<dbReference type="InterPro" id="IPR001584">
    <property type="entry name" value="Integrase_cat-core"/>
</dbReference>
<gene>
    <name evidence="4" type="ORF">Ae201684_019017</name>
</gene>
<dbReference type="VEuPathDB" id="FungiDB:AeMF1_020150"/>
<evidence type="ECO:0000256" key="1">
    <source>
        <dbReference type="ARBA" id="ARBA00023268"/>
    </source>
</evidence>
<organism evidence="4 5">
    <name type="scientific">Aphanomyces euteiches</name>
    <dbReference type="NCBI Taxonomy" id="100861"/>
    <lineage>
        <taxon>Eukaryota</taxon>
        <taxon>Sar</taxon>
        <taxon>Stramenopiles</taxon>
        <taxon>Oomycota</taxon>
        <taxon>Saprolegniomycetes</taxon>
        <taxon>Saprolegniales</taxon>
        <taxon>Verrucalvaceae</taxon>
        <taxon>Aphanomyces</taxon>
    </lineage>
</organism>
<evidence type="ECO:0000313" key="4">
    <source>
        <dbReference type="EMBL" id="KAF0721645.1"/>
    </source>
</evidence>
<dbReference type="CDD" id="cd09274">
    <property type="entry name" value="RNase_HI_RT_Ty3"/>
    <property type="match status" value="1"/>
</dbReference>
<dbReference type="InterPro" id="IPR041577">
    <property type="entry name" value="RT_RNaseH_2"/>
</dbReference>
<feature type="domain" description="Integrase catalytic" evidence="3">
    <location>
        <begin position="418"/>
        <end position="583"/>
    </location>
</feature>
<dbReference type="InterPro" id="IPR056924">
    <property type="entry name" value="SH3_Tf2-1"/>
</dbReference>
<evidence type="ECO:0000313" key="5">
    <source>
        <dbReference type="Proteomes" id="UP000481153"/>
    </source>
</evidence>
<keyword evidence="1" id="KW-0511">Multifunctional enzyme</keyword>
<dbReference type="GO" id="GO:0003676">
    <property type="term" value="F:nucleic acid binding"/>
    <property type="evidence" value="ECO:0007669"/>
    <property type="project" value="InterPro"/>
</dbReference>
<reference evidence="4 5" key="1">
    <citation type="submission" date="2019-07" db="EMBL/GenBank/DDBJ databases">
        <title>Genomics analysis of Aphanomyces spp. identifies a new class of oomycete effector associated with host adaptation.</title>
        <authorList>
            <person name="Gaulin E."/>
        </authorList>
    </citation>
    <scope>NUCLEOTIDE SEQUENCE [LARGE SCALE GENOMIC DNA]</scope>
    <source>
        <strain evidence="4 5">ATCC 201684</strain>
    </source>
</reference>
<sequence>MDAEEFILNYCNLEDLPQVGEDIVKLHEMDFRDFENALRSQEIVSIAGIRAIDELQLGTSSTQDVAVADIATPTAYEKQWDNLRESPFYDLLREFASVFPEEVPQSLPLDKGVRHEIDLVPGTKWCVTRQWPLPKDVPWVWSPECQTAFDDVKKSLVEAPILALPDFGQPFSVVCDASIRGIGCCLMQLDSSGLNRPISYQSRQLRPAERNYPVHDLELLAVKYALVKFRIYLLGSKPFVVYTDHASLRHAIRSPHISELMARWLAFFAEFNMTVEYKPGRENVLADALSRRHEDVAAELYTVTKAHSDLLNRIRQAYERDPSLKTIILALTEPTPRTSRIAQIDRYSYRDGLLLYDPAMLSVPRIAVPCDAALRTAIMSEFHDTPSAGHLGREKTYLSVARTFGGRACTKASHAMSNRVRPVSRRAWSSVSIDYIFGLPRDKRGNTGIWTCVDRASKFLVAIPVKATITAEQSARLFFDAIYCRFGFPHSIVSDRDPRFTSKFWTALFSLVGSTLNMSTSEHPESDGQSERANRVIEDILRSYTQSRRKTWSSLLPHVEFAYNTSVNASTGFTPFYVNFLRHPRLPSSLDGPNLGGGGYHWAASSHSPNWEPTGNEDVPPAGTIASVEHFINTRESVISQVQDNLALAQARQARESNKHGRKNTNVFTLQDQVLLHRSAVPQAALGNAKLRRQWCGLFPITKVVSAVSYRLRLPDEWQCHDVFYVGKLKPYKPRATPDLSSSDSTAEARYHSNDGA</sequence>
<dbReference type="Pfam" id="PF24626">
    <property type="entry name" value="SH3_Tf2-1"/>
    <property type="match status" value="1"/>
</dbReference>
<keyword evidence="5" id="KW-1185">Reference proteome</keyword>
<dbReference type="PANTHER" id="PTHR37984:SF5">
    <property type="entry name" value="PROTEIN NYNRIN-LIKE"/>
    <property type="match status" value="1"/>
</dbReference>
<dbReference type="InterPro" id="IPR012337">
    <property type="entry name" value="RNaseH-like_sf"/>
</dbReference>
<comment type="caution">
    <text evidence="4">The sequence shown here is derived from an EMBL/GenBank/DDBJ whole genome shotgun (WGS) entry which is preliminary data.</text>
</comment>
<name>A0A6G0W4J9_9STRA</name>
<dbReference type="Gene3D" id="3.10.20.370">
    <property type="match status" value="1"/>
</dbReference>
<dbReference type="Pfam" id="PF17919">
    <property type="entry name" value="RT_RNaseH_2"/>
    <property type="match status" value="1"/>
</dbReference>
<dbReference type="SUPFAM" id="SSF56672">
    <property type="entry name" value="DNA/RNA polymerases"/>
    <property type="match status" value="1"/>
</dbReference>
<dbReference type="SUPFAM" id="SSF53098">
    <property type="entry name" value="Ribonuclease H-like"/>
    <property type="match status" value="1"/>
</dbReference>
<feature type="compositionally biased region" description="Basic and acidic residues" evidence="2">
    <location>
        <begin position="747"/>
        <end position="757"/>
    </location>
</feature>
<dbReference type="PROSITE" id="PS50994">
    <property type="entry name" value="INTEGRASE"/>
    <property type="match status" value="1"/>
</dbReference>